<dbReference type="OrthoDB" id="196483at2"/>
<evidence type="ECO:0000313" key="1">
    <source>
        <dbReference type="EMBL" id="KAA1176659.1"/>
    </source>
</evidence>
<accession>A0A5B0VS89</accession>
<organism evidence="1 2">
    <name type="scientific">Rhizobium tropici</name>
    <dbReference type="NCBI Taxonomy" id="398"/>
    <lineage>
        <taxon>Bacteria</taxon>
        <taxon>Pseudomonadati</taxon>
        <taxon>Pseudomonadota</taxon>
        <taxon>Alphaproteobacteria</taxon>
        <taxon>Hyphomicrobiales</taxon>
        <taxon>Rhizobiaceae</taxon>
        <taxon>Rhizobium/Agrobacterium group</taxon>
        <taxon>Rhizobium</taxon>
    </lineage>
</organism>
<gene>
    <name evidence="1" type="ORF">FP026_27775</name>
</gene>
<comment type="caution">
    <text evidence="1">The sequence shown here is derived from an EMBL/GenBank/DDBJ whole genome shotgun (WGS) entry which is preliminary data.</text>
</comment>
<proteinExistence type="predicted"/>
<reference evidence="1 2" key="1">
    <citation type="submission" date="2019-07" db="EMBL/GenBank/DDBJ databases">
        <title>The Draft Genome Sequence of Rhizobium tropici SARCC-755 Associated with Superior Nodulation on Pigeonpea (Cajanus cajan (L.) Millsp.).</title>
        <authorList>
            <person name="Bopape F.L."/>
            <person name="Hassen A.I."/>
            <person name="Swanevelder Z.H."/>
            <person name="Gwata E.T."/>
        </authorList>
    </citation>
    <scope>NUCLEOTIDE SEQUENCE [LARGE SCALE GENOMIC DNA]</scope>
    <source>
        <strain evidence="1 2">SARCC-755</strain>
    </source>
</reference>
<dbReference type="Pfam" id="PF03692">
    <property type="entry name" value="CxxCxxCC"/>
    <property type="match status" value="1"/>
</dbReference>
<dbReference type="AlphaFoldDB" id="A0A5B0VS89"/>
<name>A0A5B0VS89_RHITR</name>
<sequence length="109" mass="11763">MSPTPDFDCQTCGACCAYSSDWPRFTTESDAALELVPARFVAEDQRGMRCEGSRCSALSGRVGSRTSCLVYDVRPDVCRACLPGDDACMIARDAFLLGADHASNRNSRA</sequence>
<evidence type="ECO:0000313" key="2">
    <source>
        <dbReference type="Proteomes" id="UP000323608"/>
    </source>
</evidence>
<dbReference type="Proteomes" id="UP000323608">
    <property type="component" value="Unassembled WGS sequence"/>
</dbReference>
<dbReference type="InterPro" id="IPR005358">
    <property type="entry name" value="Puta_zinc/iron-chelating_dom"/>
</dbReference>
<dbReference type="EMBL" id="VNIP01000016">
    <property type="protein sequence ID" value="KAA1176659.1"/>
    <property type="molecule type" value="Genomic_DNA"/>
</dbReference>
<protein>
    <submittedName>
        <fullName evidence="1">YkgJ family cysteine cluster protein</fullName>
    </submittedName>
</protein>